<protein>
    <submittedName>
        <fullName evidence="3">Uncharacterized protein</fullName>
    </submittedName>
</protein>
<accession>A0AAD6NGP9</accession>
<dbReference type="AlphaFoldDB" id="A0AAD6NGP9"/>
<evidence type="ECO:0000256" key="1">
    <source>
        <dbReference type="SAM" id="MobiDB-lite"/>
    </source>
</evidence>
<organism evidence="3 4">
    <name type="scientific">Drechslerella dactyloides</name>
    <name type="common">Nematode-trapping fungus</name>
    <name type="synonym">Arthrobotrys dactyloides</name>
    <dbReference type="NCBI Taxonomy" id="74499"/>
    <lineage>
        <taxon>Eukaryota</taxon>
        <taxon>Fungi</taxon>
        <taxon>Dikarya</taxon>
        <taxon>Ascomycota</taxon>
        <taxon>Pezizomycotina</taxon>
        <taxon>Orbiliomycetes</taxon>
        <taxon>Orbiliales</taxon>
        <taxon>Orbiliaceae</taxon>
        <taxon>Drechslerella</taxon>
    </lineage>
</organism>
<feature type="region of interest" description="Disordered" evidence="1">
    <location>
        <begin position="304"/>
        <end position="338"/>
    </location>
</feature>
<keyword evidence="4" id="KW-1185">Reference proteome</keyword>
<reference evidence="3" key="1">
    <citation type="submission" date="2023-01" db="EMBL/GenBank/DDBJ databases">
        <title>The chitinases involved in constricting ring structure development in the nematode-trapping fungus Drechslerella dactyloides.</title>
        <authorList>
            <person name="Wang R."/>
            <person name="Zhang L."/>
            <person name="Tang P."/>
            <person name="Li S."/>
            <person name="Liang L."/>
        </authorList>
    </citation>
    <scope>NUCLEOTIDE SEQUENCE</scope>
    <source>
        <strain evidence="3">YMF1.00031</strain>
    </source>
</reference>
<comment type="caution">
    <text evidence="3">The sequence shown here is derived from an EMBL/GenBank/DDBJ whole genome shotgun (WGS) entry which is preliminary data.</text>
</comment>
<sequence>MLAFKSATLAVGLLVASLPTVDVGAVALTHPRMVNHVTVPNAGGVVLTRPRSLVGAIARTHPRYFGEDDKVSNAGGVVLTHPHIANRDTVSSFNITFDSDEFDNLGDLDWRPLEDPYEGLSWKNFRVGANKHFFQSAGGKNAFAVLPLDATTKEVMHIPSEAPVLTTIKNAMNLTQVSTFTPESMLFGCALHSGIPVECNVKFEGKVGGRVKSSDTIQFRPPSAIMNSEGRLEAGKAPFQWVHFDQDSYNQIDSLSINVSNYTVLYTPPTGMESKNPIDAAYADSLLLAIDSVAYSLHTPPSGSVPALPPAENNKHTADENKPPKVVSSTRKSPLEERSGHVTDCFDLDDKILFSPIPIPYKDILYDEFYAAKTHIAKSDGKCTAEDRNSTTGYIYAPGVKQYKQPDSIVYPSIGIEYHGSEREDMSIKSFYLGCQQFQDIETVVNTTTPCVIGITSILSQKHGDQAQQVRYQEVSIVEPFDNPAKEVPYQFVELIDGDHVTKIIFFLVAADQNAEKVSIYVDNLTYHTRGSKGNWPHTGNKTIARTDDSRINAMLAAYETHMKHSQIPPDIPAVPEVSKDKQSSQVQVFRRSVQVQYPLPRDEEASTSTFDFTDPPGVDAITGDFALIPEFTKPFIFGPGWRGHAQGGVSSPQQNVLLSNITMDFDLDGDSPFSYAYVQLPWESRSSDKWATSCAYIDILDDSEDPFSFLSWLYTTCFPILENEGQYKDRADKQKEFFECHYTILGYKNDFRAEPAEHAIDIVTSKRQAKKLRKNKLPKNFNKVSRLEVHVTYASKPNVKVAVGKMGYQRGSGKMFQRRM</sequence>
<name>A0AAD6NGP9_DREDA</name>
<feature type="signal peptide" evidence="2">
    <location>
        <begin position="1"/>
        <end position="25"/>
    </location>
</feature>
<evidence type="ECO:0000313" key="3">
    <source>
        <dbReference type="EMBL" id="KAJ6255953.1"/>
    </source>
</evidence>
<evidence type="ECO:0000256" key="2">
    <source>
        <dbReference type="SAM" id="SignalP"/>
    </source>
</evidence>
<evidence type="ECO:0000313" key="4">
    <source>
        <dbReference type="Proteomes" id="UP001221413"/>
    </source>
</evidence>
<dbReference type="EMBL" id="JAQGDS010000016">
    <property type="protein sequence ID" value="KAJ6255953.1"/>
    <property type="molecule type" value="Genomic_DNA"/>
</dbReference>
<keyword evidence="2" id="KW-0732">Signal</keyword>
<gene>
    <name evidence="3" type="ORF">Dda_9244</name>
</gene>
<proteinExistence type="predicted"/>
<feature type="compositionally biased region" description="Basic and acidic residues" evidence="1">
    <location>
        <begin position="313"/>
        <end position="323"/>
    </location>
</feature>
<feature type="chain" id="PRO_5042138702" evidence="2">
    <location>
        <begin position="26"/>
        <end position="821"/>
    </location>
</feature>
<dbReference type="Proteomes" id="UP001221413">
    <property type="component" value="Unassembled WGS sequence"/>
</dbReference>